<dbReference type="KEGG" id="psez:HME7025_01330"/>
<evidence type="ECO:0000256" key="1">
    <source>
        <dbReference type="SAM" id="Phobius"/>
    </source>
</evidence>
<proteinExistence type="predicted"/>
<evidence type="ECO:0000313" key="2">
    <source>
        <dbReference type="EMBL" id="AWL09191.1"/>
    </source>
</evidence>
<keyword evidence="3" id="KW-1185">Reference proteome</keyword>
<protein>
    <recommendedName>
        <fullName evidence="4">VWA domain-containing protein</fullName>
    </recommendedName>
</protein>
<reference evidence="3" key="1">
    <citation type="submission" date="2018-05" db="EMBL/GenBank/DDBJ databases">
        <title>Pseudarcicella sp. HME7025 Genome sequencing and assembly.</title>
        <authorList>
            <person name="Kim H."/>
            <person name="Kang H."/>
            <person name="Joh K."/>
        </authorList>
    </citation>
    <scope>NUCLEOTIDE SEQUENCE [LARGE SCALE GENOMIC DNA]</scope>
    <source>
        <strain evidence="3">HME7025</strain>
    </source>
</reference>
<feature type="transmembrane region" description="Helical" evidence="1">
    <location>
        <begin position="13"/>
        <end position="32"/>
    </location>
</feature>
<keyword evidence="1" id="KW-1133">Transmembrane helix</keyword>
<sequence length="604" mass="68821">MHSILLNLWLSSVPLWVGLSLAFLLGLAYYWFQNRNYSFSLLSRFQAVLRGLFLVGIVLCFIPWKIAIEESNVLPSKVLLIIDDSQSMNQATYAVFIQDVSKKIQDIASNRGELKIVGLNSPENSIQAIAPVGQNSSWGKVQELIRKESKNFQLSQVFFVTDGQLSDLETPIHRGASVYIVPFGKIVSQQKMGISIPTKTVYSVPGERIHVPVSVWTNFNQGEKSPNIEVLLDGKLYQTLKASGGSWKDFQLVDLELSKSIVGKHAVQIQIENDPSLPQGFTWVIQDFHAKVEAFATSPNSNLGVINRVAQEAKINVHWNFVPSISTLPSADNYLFYGILPKELPKDKSAWYLNIPTEQKKDWPTFEEFGNVGLHFPSLWKKHSDIRTSLWSSNVALWREQMAEVKSAGSYEILDSTLHEMLKISFLRQADDLFSIELSKPQIRLGEDLFFEVRQLNPELKDKQKIDVQFKIVSTNSTVQFKRTLSQAHQIVNFQPSKKGKYQYQAKLVYQGKELEFNGAFTVLDDNPEKIMGRNNANFQVLSHREGVKILESSEIKNLSLNNIEDTKRVSNKEINLWEWPYFGLLMLVLVGLEWIIRKRLNQI</sequence>
<organism evidence="2 3">
    <name type="scientific">Aquirufa nivalisilvae</name>
    <dbReference type="NCBI Taxonomy" id="2516557"/>
    <lineage>
        <taxon>Bacteria</taxon>
        <taxon>Pseudomonadati</taxon>
        <taxon>Bacteroidota</taxon>
        <taxon>Cytophagia</taxon>
        <taxon>Cytophagales</taxon>
        <taxon>Flectobacillaceae</taxon>
        <taxon>Aquirufa</taxon>
    </lineage>
</organism>
<dbReference type="AlphaFoldDB" id="A0A2S2DUV7"/>
<keyword evidence="1" id="KW-0472">Membrane</keyword>
<dbReference type="EMBL" id="CP029346">
    <property type="protein sequence ID" value="AWL09191.1"/>
    <property type="molecule type" value="Genomic_DNA"/>
</dbReference>
<accession>A0A2S2DUV7</accession>
<feature type="transmembrane region" description="Helical" evidence="1">
    <location>
        <begin position="44"/>
        <end position="64"/>
    </location>
</feature>
<name>A0A2S2DUV7_9BACT</name>
<keyword evidence="1" id="KW-0812">Transmembrane</keyword>
<dbReference type="OrthoDB" id="916694at2"/>
<evidence type="ECO:0000313" key="3">
    <source>
        <dbReference type="Proteomes" id="UP000245468"/>
    </source>
</evidence>
<feature type="transmembrane region" description="Helical" evidence="1">
    <location>
        <begin position="580"/>
        <end position="597"/>
    </location>
</feature>
<gene>
    <name evidence="2" type="ORF">HME7025_01330</name>
</gene>
<dbReference type="Proteomes" id="UP000245468">
    <property type="component" value="Chromosome"/>
</dbReference>
<evidence type="ECO:0008006" key="4">
    <source>
        <dbReference type="Google" id="ProtNLM"/>
    </source>
</evidence>
<dbReference type="PANTHER" id="PTHR37947">
    <property type="entry name" value="BLL2462 PROTEIN"/>
    <property type="match status" value="1"/>
</dbReference>
<dbReference type="PANTHER" id="PTHR37947:SF1">
    <property type="entry name" value="BLL2462 PROTEIN"/>
    <property type="match status" value="1"/>
</dbReference>
<dbReference type="RefSeq" id="WP_109322890.1">
    <property type="nucleotide sequence ID" value="NZ_CP029346.1"/>
</dbReference>